<keyword evidence="7" id="KW-0862">Zinc</keyword>
<proteinExistence type="inferred from homology"/>
<dbReference type="PIRSF" id="PIRSF004878">
    <property type="entry name" value="RNase_P_4"/>
    <property type="match status" value="1"/>
</dbReference>
<accession>A0A0F9A6J2</accession>
<dbReference type="Gene3D" id="6.20.50.20">
    <property type="match status" value="1"/>
</dbReference>
<name>A0A0F9A6J2_9ZZZZ</name>
<keyword evidence="1" id="KW-0963">Cytoplasm</keyword>
<evidence type="ECO:0000256" key="7">
    <source>
        <dbReference type="ARBA" id="ARBA00022833"/>
    </source>
</evidence>
<evidence type="ECO:0000256" key="6">
    <source>
        <dbReference type="ARBA" id="ARBA00022801"/>
    </source>
</evidence>
<sequence>MPRNRRNPRTIIKKIAYSRMIYLFQRANEIFPNRKELANRYSYLARRYAQRAKIKIPPEWKKRICHHCKIFLYPGLNSRYRLHSHKGKGSHVSLTCLECNITTRYFIKLKNNQISDNMFRK</sequence>
<evidence type="ECO:0000256" key="4">
    <source>
        <dbReference type="ARBA" id="ARBA00022723"/>
    </source>
</evidence>
<dbReference type="Gene3D" id="1.20.5.420">
    <property type="entry name" value="Immunoglobulin FC, subunit C"/>
    <property type="match status" value="1"/>
</dbReference>
<evidence type="ECO:0000256" key="3">
    <source>
        <dbReference type="ARBA" id="ARBA00022722"/>
    </source>
</evidence>
<evidence type="ECO:0000256" key="2">
    <source>
        <dbReference type="ARBA" id="ARBA00022694"/>
    </source>
</evidence>
<reference evidence="8" key="1">
    <citation type="journal article" date="2015" name="Nature">
        <title>Complex archaea that bridge the gap between prokaryotes and eukaryotes.</title>
        <authorList>
            <person name="Spang A."/>
            <person name="Saw J.H."/>
            <person name="Jorgensen S.L."/>
            <person name="Zaremba-Niedzwiedzka K."/>
            <person name="Martijn J."/>
            <person name="Lind A.E."/>
            <person name="van Eijk R."/>
            <person name="Schleper C."/>
            <person name="Guy L."/>
            <person name="Ettema T.J."/>
        </authorList>
    </citation>
    <scope>NUCLEOTIDE SEQUENCE</scope>
</reference>
<keyword evidence="2" id="KW-0819">tRNA processing</keyword>
<evidence type="ECO:0000256" key="5">
    <source>
        <dbReference type="ARBA" id="ARBA00022759"/>
    </source>
</evidence>
<keyword evidence="4" id="KW-0479">Metal-binding</keyword>
<dbReference type="InterPro" id="IPR007175">
    <property type="entry name" value="Rpr2/Snm1/Rpp21"/>
</dbReference>
<dbReference type="GO" id="GO:0004519">
    <property type="term" value="F:endonuclease activity"/>
    <property type="evidence" value="ECO:0007669"/>
    <property type="project" value="UniProtKB-KW"/>
</dbReference>
<keyword evidence="3" id="KW-0540">Nuclease</keyword>
<dbReference type="GO" id="GO:0001682">
    <property type="term" value="P:tRNA 5'-leader removal"/>
    <property type="evidence" value="ECO:0007669"/>
    <property type="project" value="InterPro"/>
</dbReference>
<evidence type="ECO:0000313" key="8">
    <source>
        <dbReference type="EMBL" id="KKK93805.1"/>
    </source>
</evidence>
<dbReference type="PANTHER" id="PTHR14742">
    <property type="entry name" value="RIBONUCLEASE P SUBUNIT P21"/>
    <property type="match status" value="1"/>
</dbReference>
<dbReference type="EMBL" id="LAZR01047619">
    <property type="protein sequence ID" value="KKK93805.1"/>
    <property type="molecule type" value="Genomic_DNA"/>
</dbReference>
<dbReference type="AlphaFoldDB" id="A0A0F9A6J2"/>
<organism evidence="8">
    <name type="scientific">marine sediment metagenome</name>
    <dbReference type="NCBI Taxonomy" id="412755"/>
    <lineage>
        <taxon>unclassified sequences</taxon>
        <taxon>metagenomes</taxon>
        <taxon>ecological metagenomes</taxon>
    </lineage>
</organism>
<evidence type="ECO:0000256" key="1">
    <source>
        <dbReference type="ARBA" id="ARBA00022490"/>
    </source>
</evidence>
<dbReference type="InterPro" id="IPR016432">
    <property type="entry name" value="RNP4"/>
</dbReference>
<comment type="caution">
    <text evidence="8">The sequence shown here is derived from an EMBL/GenBank/DDBJ whole genome shotgun (WGS) entry which is preliminary data.</text>
</comment>
<dbReference type="GO" id="GO:0046872">
    <property type="term" value="F:metal ion binding"/>
    <property type="evidence" value="ECO:0007669"/>
    <property type="project" value="UniProtKB-KW"/>
</dbReference>
<gene>
    <name evidence="8" type="ORF">LCGC14_2689240</name>
</gene>
<keyword evidence="5" id="KW-0255">Endonuclease</keyword>
<protein>
    <submittedName>
        <fullName evidence="8">Uncharacterized protein</fullName>
    </submittedName>
</protein>
<dbReference type="PANTHER" id="PTHR14742:SF0">
    <property type="entry name" value="RIBONUCLEASE P PROTEIN SUBUNIT P21"/>
    <property type="match status" value="1"/>
</dbReference>
<dbReference type="HAMAP" id="MF_00757">
    <property type="entry name" value="RNase_P_4"/>
    <property type="match status" value="1"/>
</dbReference>
<keyword evidence="6" id="KW-0378">Hydrolase</keyword>
<dbReference type="Pfam" id="PF04032">
    <property type="entry name" value="Rpr2"/>
    <property type="match status" value="1"/>
</dbReference>
<dbReference type="GO" id="GO:0016787">
    <property type="term" value="F:hydrolase activity"/>
    <property type="evidence" value="ECO:0007669"/>
    <property type="project" value="UniProtKB-KW"/>
</dbReference>
<dbReference type="GO" id="GO:0030677">
    <property type="term" value="C:ribonuclease P complex"/>
    <property type="evidence" value="ECO:0007669"/>
    <property type="project" value="InterPro"/>
</dbReference>